<keyword evidence="1" id="KW-1133">Transmembrane helix</keyword>
<organism evidence="2">
    <name type="scientific">marine sediment metagenome</name>
    <dbReference type="NCBI Taxonomy" id="412755"/>
    <lineage>
        <taxon>unclassified sequences</taxon>
        <taxon>metagenomes</taxon>
        <taxon>ecological metagenomes</taxon>
    </lineage>
</organism>
<accession>X1AZU1</accession>
<feature type="transmembrane region" description="Helical" evidence="1">
    <location>
        <begin position="43"/>
        <end position="64"/>
    </location>
</feature>
<keyword evidence="1" id="KW-0472">Membrane</keyword>
<feature type="transmembrane region" description="Helical" evidence="1">
    <location>
        <begin position="84"/>
        <end position="106"/>
    </location>
</feature>
<gene>
    <name evidence="2" type="ORF">S01H4_27012</name>
</gene>
<keyword evidence="1" id="KW-0812">Transmembrane</keyword>
<protein>
    <recommendedName>
        <fullName evidence="3">DUF5671 domain-containing protein</fullName>
    </recommendedName>
</protein>
<proteinExistence type="predicted"/>
<evidence type="ECO:0000256" key="1">
    <source>
        <dbReference type="SAM" id="Phobius"/>
    </source>
</evidence>
<feature type="transmembrane region" description="Helical" evidence="1">
    <location>
        <begin position="112"/>
        <end position="139"/>
    </location>
</feature>
<sequence length="145" mass="16581">MAPLQKRALYSLVIGVVFAIALIVVFLLENDVTAFNRDETLRWITYAALIGVPLTYLILIDLTLRKPTQLDERDRLIVLRSGRVQWLAVIFSLAAWMITLTEIYQAQRQVPVVFLTLIFISTLIISILAQSFGILLGYWRMNRNG</sequence>
<dbReference type="AlphaFoldDB" id="X1AZU1"/>
<dbReference type="EMBL" id="BART01013117">
    <property type="protein sequence ID" value="GAG88854.1"/>
    <property type="molecule type" value="Genomic_DNA"/>
</dbReference>
<evidence type="ECO:0008006" key="3">
    <source>
        <dbReference type="Google" id="ProtNLM"/>
    </source>
</evidence>
<comment type="caution">
    <text evidence="2">The sequence shown here is derived from an EMBL/GenBank/DDBJ whole genome shotgun (WGS) entry which is preliminary data.</text>
</comment>
<evidence type="ECO:0000313" key="2">
    <source>
        <dbReference type="EMBL" id="GAG88854.1"/>
    </source>
</evidence>
<reference evidence="2" key="1">
    <citation type="journal article" date="2014" name="Front. Microbiol.">
        <title>High frequency of phylogenetically diverse reductive dehalogenase-homologous genes in deep subseafloor sedimentary metagenomes.</title>
        <authorList>
            <person name="Kawai M."/>
            <person name="Futagami T."/>
            <person name="Toyoda A."/>
            <person name="Takaki Y."/>
            <person name="Nishi S."/>
            <person name="Hori S."/>
            <person name="Arai W."/>
            <person name="Tsubouchi T."/>
            <person name="Morono Y."/>
            <person name="Uchiyama I."/>
            <person name="Ito T."/>
            <person name="Fujiyama A."/>
            <person name="Inagaki F."/>
            <person name="Takami H."/>
        </authorList>
    </citation>
    <scope>NUCLEOTIDE SEQUENCE</scope>
    <source>
        <strain evidence="2">Expedition CK06-06</strain>
    </source>
</reference>
<feature type="transmembrane region" description="Helical" evidence="1">
    <location>
        <begin position="7"/>
        <end position="28"/>
    </location>
</feature>
<name>X1AZU1_9ZZZZ</name>